<feature type="region of interest" description="Disordered" evidence="1">
    <location>
        <begin position="1"/>
        <end position="28"/>
    </location>
</feature>
<dbReference type="Pfam" id="PF05919">
    <property type="entry name" value="Mitovir_RNA_pol"/>
    <property type="match status" value="1"/>
</dbReference>
<reference evidence="3" key="1">
    <citation type="journal article" date="2020" name="Nat. Commun.">
        <title>Genome assembly of wild tea tree DASZ reveals pedigree and selection history of tea varieties.</title>
        <authorList>
            <person name="Zhang W."/>
            <person name="Zhang Y."/>
            <person name="Qiu H."/>
            <person name="Guo Y."/>
            <person name="Wan H."/>
            <person name="Zhang X."/>
            <person name="Scossa F."/>
            <person name="Alseekh S."/>
            <person name="Zhang Q."/>
            <person name="Wang P."/>
            <person name="Xu L."/>
            <person name="Schmidt M.H."/>
            <person name="Jia X."/>
            <person name="Li D."/>
            <person name="Zhu A."/>
            <person name="Guo F."/>
            <person name="Chen W."/>
            <person name="Ni D."/>
            <person name="Usadel B."/>
            <person name="Fernie A.R."/>
            <person name="Wen W."/>
        </authorList>
    </citation>
    <scope>NUCLEOTIDE SEQUENCE [LARGE SCALE GENOMIC DNA]</scope>
    <source>
        <strain evidence="3">cv. G240</strain>
    </source>
</reference>
<dbReference type="SUPFAM" id="SSF56672">
    <property type="entry name" value="DNA/RNA polymerases"/>
    <property type="match status" value="1"/>
</dbReference>
<dbReference type="PANTHER" id="PTHR34456:SF13">
    <property type="entry name" value="REVERSE TRANSCRIPTASE DOMAIN-CONTAINING PROTEIN"/>
    <property type="match status" value="1"/>
</dbReference>
<protein>
    <recommendedName>
        <fullName evidence="4">Reverse transcriptase domain-containing protein</fullName>
    </recommendedName>
</protein>
<name>A0A7J7GGP5_CAMSI</name>
<accession>A0A7J7GGP5</accession>
<comment type="caution">
    <text evidence="2">The sequence shown here is derived from an EMBL/GenBank/DDBJ whole genome shotgun (WGS) entry which is preliminary data.</text>
</comment>
<evidence type="ECO:0000256" key="1">
    <source>
        <dbReference type="SAM" id="MobiDB-lite"/>
    </source>
</evidence>
<dbReference type="InterPro" id="IPR043502">
    <property type="entry name" value="DNA/RNA_pol_sf"/>
</dbReference>
<feature type="compositionally biased region" description="Basic and acidic residues" evidence="1">
    <location>
        <begin position="351"/>
        <end position="371"/>
    </location>
</feature>
<feature type="compositionally biased region" description="Basic and acidic residues" evidence="1">
    <location>
        <begin position="1"/>
        <end position="24"/>
    </location>
</feature>
<dbReference type="AlphaFoldDB" id="A0A7J7GGP5"/>
<keyword evidence="3" id="KW-1185">Reference proteome</keyword>
<gene>
    <name evidence="2" type="ORF">HYC85_023724</name>
</gene>
<proteinExistence type="predicted"/>
<dbReference type="EMBL" id="JACBKZ010000011">
    <property type="protein sequence ID" value="KAF5939465.1"/>
    <property type="molecule type" value="Genomic_DNA"/>
</dbReference>
<feature type="region of interest" description="Disordered" evidence="1">
    <location>
        <begin position="349"/>
        <end position="371"/>
    </location>
</feature>
<dbReference type="Proteomes" id="UP000593564">
    <property type="component" value="Unassembled WGS sequence"/>
</dbReference>
<organism evidence="2 3">
    <name type="scientific">Camellia sinensis</name>
    <name type="common">Tea plant</name>
    <name type="synonym">Thea sinensis</name>
    <dbReference type="NCBI Taxonomy" id="4442"/>
    <lineage>
        <taxon>Eukaryota</taxon>
        <taxon>Viridiplantae</taxon>
        <taxon>Streptophyta</taxon>
        <taxon>Embryophyta</taxon>
        <taxon>Tracheophyta</taxon>
        <taxon>Spermatophyta</taxon>
        <taxon>Magnoliopsida</taxon>
        <taxon>eudicotyledons</taxon>
        <taxon>Gunneridae</taxon>
        <taxon>Pentapetalae</taxon>
        <taxon>asterids</taxon>
        <taxon>Ericales</taxon>
        <taxon>Theaceae</taxon>
        <taxon>Camellia</taxon>
    </lineage>
</organism>
<sequence>MKEATILQKERENKRIRGEKREKGTMASTSKLGNEDLIRELSTEASPDTVVMSPFSGLSLGFGRIRKCRLPRGGGFHRLPHRDMPTILVVLLLRGIGIAALNSLTFEHILKAQWLGLGEAILQCEGHHMVPLIGFRGMTASIPSYETQGQSLKGITSLGMQKSRDRGEGTGCKITQKTHQEYLLWVEANFGVDLPPWNAGGLPPPNPSYRDYLTEERARHQRIPRIWSESQQALMDKQWELEAKNLAYSMRLHEVETENQQLAERQNRDLSNWRKSQKSGVGPGEAELRGLLHVALFELEQGQHHRQFGNSLQYCYRSNTTGGDNTQATLGLGVPMQNPLYVPIPAVPEGSRVEIGDDRQKSKKEAEDRKVASQLSSLEEKMIIMQGVDAYVPGDSDADWAGDGLDRKSITGKKFHVQSYWQGWGTHVVHNRSHLLSILKLGFMKATRQAVEHALAGVALACGEAEAFYAYRTMQLLPLANRSMNRPAIDAYIVSWGWAKLKQSRSLGWLDHERKEKGSQWAGKGEGCGRLPWVKRCNLLTETISISSTIEEATESYLEGSSFGLSLLIDQREGLASAQLGRATLSGLCCQPKEKEKLRIERTQGHFYFFSFPVWSYFRTGEAGAPFTPDTRRLGQTCEGGAKRRIFAIGNYVNQRLLKPVHDWAMEVLSTLSTDGTFNQTKPLDQLVGKSTLFSFDLKSATNRWPLVILFAMMCFLFDRSFASAAVNSCLACNRFQVPFVKRRWGLSFICGQPLGYYSSWPLFALSHHLVVWYCAERVRPSLHFTDYAVLGDDVIIANKDVATMYRRVLKELGVTISEQKSLISDSGCGEFAKRFRVRNMSVDLSPVSIRALKNFYNPYGLYAVMEKYSIKRFSTLCRIGGLGYRGLSTLTSSPSKRTRRLWAMFPVFRFSLKWWIGRGGPLNPY</sequence>
<evidence type="ECO:0000313" key="3">
    <source>
        <dbReference type="Proteomes" id="UP000593564"/>
    </source>
</evidence>
<reference evidence="2 3" key="2">
    <citation type="submission" date="2020-07" db="EMBL/GenBank/DDBJ databases">
        <title>Genome assembly of wild tea tree DASZ reveals pedigree and selection history of tea varieties.</title>
        <authorList>
            <person name="Zhang W."/>
        </authorList>
    </citation>
    <scope>NUCLEOTIDE SEQUENCE [LARGE SCALE GENOMIC DNA]</scope>
    <source>
        <strain evidence="3">cv. G240</strain>
        <tissue evidence="2">Leaf</tissue>
    </source>
</reference>
<dbReference type="PANTHER" id="PTHR34456">
    <property type="entry name" value="MITOVIRUS RNA-DEPENDENT RNA POLYMERASE"/>
    <property type="match status" value="1"/>
</dbReference>
<evidence type="ECO:0000313" key="2">
    <source>
        <dbReference type="EMBL" id="KAF5939465.1"/>
    </source>
</evidence>
<evidence type="ECO:0008006" key="4">
    <source>
        <dbReference type="Google" id="ProtNLM"/>
    </source>
</evidence>
<dbReference type="InterPro" id="IPR008686">
    <property type="entry name" value="RNA_pol_mitovir"/>
</dbReference>